<dbReference type="PANTHER" id="PTHR46494:SF1">
    <property type="entry name" value="CORA FAMILY METAL ION TRANSPORTER (EUROFUNG)"/>
    <property type="match status" value="1"/>
</dbReference>
<dbReference type="Proteomes" id="UP000887226">
    <property type="component" value="Unassembled WGS sequence"/>
</dbReference>
<dbReference type="AlphaFoldDB" id="A0A9P7ZAI8"/>
<feature type="transmembrane region" description="Helical" evidence="7">
    <location>
        <begin position="448"/>
        <end position="471"/>
    </location>
</feature>
<feature type="region of interest" description="Disordered" evidence="6">
    <location>
        <begin position="39"/>
        <end position="192"/>
    </location>
</feature>
<feature type="transmembrane region" description="Helical" evidence="7">
    <location>
        <begin position="554"/>
        <end position="576"/>
    </location>
</feature>
<gene>
    <name evidence="8" type="ORF">BJ878DRAFT_27946</name>
</gene>
<dbReference type="PANTHER" id="PTHR46494">
    <property type="entry name" value="CORA FAMILY METAL ION TRANSPORTER (EUROFUNG)"/>
    <property type="match status" value="1"/>
</dbReference>
<evidence type="ECO:0000256" key="7">
    <source>
        <dbReference type="SAM" id="Phobius"/>
    </source>
</evidence>
<keyword evidence="3 7" id="KW-1133">Transmembrane helix</keyword>
<dbReference type="GO" id="GO:0000287">
    <property type="term" value="F:magnesium ion binding"/>
    <property type="evidence" value="ECO:0007669"/>
    <property type="project" value="TreeGrafter"/>
</dbReference>
<feature type="transmembrane region" description="Helical" evidence="7">
    <location>
        <begin position="521"/>
        <end position="542"/>
    </location>
</feature>
<dbReference type="OrthoDB" id="341259at2759"/>
<keyword evidence="5" id="KW-0175">Coiled coil</keyword>
<dbReference type="InterPro" id="IPR002523">
    <property type="entry name" value="MgTranspt_CorA/ZnTranspt_ZntB"/>
</dbReference>
<comment type="subcellular location">
    <subcellularLocation>
        <location evidence="1">Cell membrane</location>
        <topology evidence="1">Multi-pass membrane protein</topology>
    </subcellularLocation>
</comment>
<comment type="caution">
    <text evidence="8">The sequence shown here is derived from an EMBL/GenBank/DDBJ whole genome shotgun (WGS) entry which is preliminary data.</text>
</comment>
<evidence type="ECO:0000256" key="5">
    <source>
        <dbReference type="SAM" id="Coils"/>
    </source>
</evidence>
<feature type="transmembrane region" description="Helical" evidence="7">
    <location>
        <begin position="491"/>
        <end position="509"/>
    </location>
</feature>
<evidence type="ECO:0000313" key="8">
    <source>
        <dbReference type="EMBL" id="KAG9248494.1"/>
    </source>
</evidence>
<keyword evidence="4 7" id="KW-0472">Membrane</keyword>
<dbReference type="Pfam" id="PF01544">
    <property type="entry name" value="CorA"/>
    <property type="match status" value="1"/>
</dbReference>
<keyword evidence="9" id="KW-1185">Reference proteome</keyword>
<name>A0A9P7ZAI8_9HELO</name>
<feature type="compositionally biased region" description="Basic and acidic residues" evidence="6">
    <location>
        <begin position="182"/>
        <end position="192"/>
    </location>
</feature>
<proteinExistence type="predicted"/>
<evidence type="ECO:0000256" key="4">
    <source>
        <dbReference type="ARBA" id="ARBA00023136"/>
    </source>
</evidence>
<evidence type="ECO:0000313" key="9">
    <source>
        <dbReference type="Proteomes" id="UP000887226"/>
    </source>
</evidence>
<evidence type="ECO:0000256" key="1">
    <source>
        <dbReference type="ARBA" id="ARBA00004651"/>
    </source>
</evidence>
<feature type="coiled-coil region" evidence="5">
    <location>
        <begin position="393"/>
        <end position="434"/>
    </location>
</feature>
<reference evidence="8" key="1">
    <citation type="journal article" date="2021" name="IMA Fungus">
        <title>Genomic characterization of three marine fungi, including Emericellopsis atlantica sp. nov. with signatures of a generalist lifestyle and marine biomass degradation.</title>
        <authorList>
            <person name="Hagestad O.C."/>
            <person name="Hou L."/>
            <person name="Andersen J.H."/>
            <person name="Hansen E.H."/>
            <person name="Altermark B."/>
            <person name="Li C."/>
            <person name="Kuhnert E."/>
            <person name="Cox R.J."/>
            <person name="Crous P.W."/>
            <person name="Spatafora J.W."/>
            <person name="Lail K."/>
            <person name="Amirebrahimi M."/>
            <person name="Lipzen A."/>
            <person name="Pangilinan J."/>
            <person name="Andreopoulos W."/>
            <person name="Hayes R.D."/>
            <person name="Ng V."/>
            <person name="Grigoriev I.V."/>
            <person name="Jackson S.A."/>
            <person name="Sutton T.D.S."/>
            <person name="Dobson A.D.W."/>
            <person name="Rama T."/>
        </authorList>
    </citation>
    <scope>NUCLEOTIDE SEQUENCE</scope>
    <source>
        <strain evidence="8">TRa3180A</strain>
    </source>
</reference>
<protein>
    <submittedName>
        <fullName evidence="8">Uncharacterized protein</fullName>
    </submittedName>
</protein>
<dbReference type="EMBL" id="MU253748">
    <property type="protein sequence ID" value="KAG9248494.1"/>
    <property type="molecule type" value="Genomic_DNA"/>
</dbReference>
<keyword evidence="2 7" id="KW-0812">Transmembrane</keyword>
<dbReference type="GO" id="GO:0015087">
    <property type="term" value="F:cobalt ion transmembrane transporter activity"/>
    <property type="evidence" value="ECO:0007669"/>
    <property type="project" value="TreeGrafter"/>
</dbReference>
<evidence type="ECO:0000256" key="2">
    <source>
        <dbReference type="ARBA" id="ARBA00022692"/>
    </source>
</evidence>
<dbReference type="InterPro" id="IPR045863">
    <property type="entry name" value="CorA_TM1_TM2"/>
</dbReference>
<feature type="compositionally biased region" description="Pro residues" evidence="6">
    <location>
        <begin position="98"/>
        <end position="110"/>
    </location>
</feature>
<sequence>MIFAARYLNLFLSSFNTDTVISCCPQRWDITGNYKGVAPQAPAPLPPQGYGRPGAASGRPTYFSGHPPGAKLVSRSHQTASKQTSSSQHPRQSSTAQPPLPLPNWLPPMPALWQPAPGEPEFMVLDSDQTPKHKPKRKPEKIGGVLEWLAGPKKGKSSDQTGPTRPPKAESSFDSDYDASDDGNRRTKDTVEAKRKRQAQLRNDPLNVHQMVLKHLQGSARAPIASVKDLQNLIIDSVVNVFDQYQVPDEFQFFEFFERSIGAVIDQEARYFQQFASALKSASRYPTGPNSNNSDALFSITDETQLLGEIKDINDELNILQMVLNDQLSTLKEFSELMHDSNSTKGKQKDHDHDEKSPAMVRIENIKSHMQKLAKMERLAEKTYKSLNHLLDLKQKQANVSEALIARKQAEKMAAQAEIAAQHAEKGMDQAELAYKLSMDSARQGRTVLLFTVITIIFLPLSFVAAFFAINIDAFPVNANGKLPMNYVLKYMFSISGAVSIPFVLVAFNQDRIASWVRGHNKVAATWFTVIIAVVILISVVWTHSSVSGGMKAALTIVVVLVVIVAALGHLIYALVSVARQRFDSSYYSGSMRSPSLANE</sequence>
<feature type="compositionally biased region" description="Polar residues" evidence="6">
    <location>
        <begin position="75"/>
        <end position="97"/>
    </location>
</feature>
<dbReference type="SUPFAM" id="SSF144083">
    <property type="entry name" value="Magnesium transport protein CorA, transmembrane region"/>
    <property type="match status" value="1"/>
</dbReference>
<dbReference type="GO" id="GO:0015095">
    <property type="term" value="F:magnesium ion transmembrane transporter activity"/>
    <property type="evidence" value="ECO:0007669"/>
    <property type="project" value="TreeGrafter"/>
</dbReference>
<accession>A0A9P7ZAI8</accession>
<dbReference type="GO" id="GO:0005886">
    <property type="term" value="C:plasma membrane"/>
    <property type="evidence" value="ECO:0007669"/>
    <property type="project" value="UniProtKB-SubCell"/>
</dbReference>
<evidence type="ECO:0000256" key="3">
    <source>
        <dbReference type="ARBA" id="ARBA00022989"/>
    </source>
</evidence>
<evidence type="ECO:0000256" key="6">
    <source>
        <dbReference type="SAM" id="MobiDB-lite"/>
    </source>
</evidence>
<dbReference type="GO" id="GO:0050897">
    <property type="term" value="F:cobalt ion binding"/>
    <property type="evidence" value="ECO:0007669"/>
    <property type="project" value="TreeGrafter"/>
</dbReference>
<dbReference type="Gene3D" id="1.20.58.340">
    <property type="entry name" value="Magnesium transport protein CorA, transmembrane region"/>
    <property type="match status" value="1"/>
</dbReference>
<organism evidence="8 9">
    <name type="scientific">Calycina marina</name>
    <dbReference type="NCBI Taxonomy" id="1763456"/>
    <lineage>
        <taxon>Eukaryota</taxon>
        <taxon>Fungi</taxon>
        <taxon>Dikarya</taxon>
        <taxon>Ascomycota</taxon>
        <taxon>Pezizomycotina</taxon>
        <taxon>Leotiomycetes</taxon>
        <taxon>Helotiales</taxon>
        <taxon>Pezizellaceae</taxon>
        <taxon>Calycina</taxon>
    </lineage>
</organism>